<protein>
    <recommendedName>
        <fullName evidence="2">CRIB domain-containing protein</fullName>
    </recommendedName>
</protein>
<feature type="compositionally biased region" description="Low complexity" evidence="1">
    <location>
        <begin position="217"/>
        <end position="230"/>
    </location>
</feature>
<feature type="compositionally biased region" description="Low complexity" evidence="1">
    <location>
        <begin position="89"/>
        <end position="108"/>
    </location>
</feature>
<feature type="compositionally biased region" description="Low complexity" evidence="1">
    <location>
        <begin position="736"/>
        <end position="746"/>
    </location>
</feature>
<dbReference type="EMBL" id="BTCM01000004">
    <property type="protein sequence ID" value="GMK57766.1"/>
    <property type="molecule type" value="Genomic_DNA"/>
</dbReference>
<feature type="region of interest" description="Disordered" evidence="1">
    <location>
        <begin position="145"/>
        <end position="182"/>
    </location>
</feature>
<dbReference type="Proteomes" id="UP001222932">
    <property type="component" value="Unassembled WGS sequence"/>
</dbReference>
<comment type="caution">
    <text evidence="3">The sequence shown here is derived from an EMBL/GenBank/DDBJ whole genome shotgun (WGS) entry which is preliminary data.</text>
</comment>
<evidence type="ECO:0000259" key="2">
    <source>
        <dbReference type="PROSITE" id="PS50108"/>
    </source>
</evidence>
<feature type="region of interest" description="Disordered" evidence="1">
    <location>
        <begin position="196"/>
        <end position="249"/>
    </location>
</feature>
<feature type="region of interest" description="Disordered" evidence="1">
    <location>
        <begin position="561"/>
        <end position="611"/>
    </location>
</feature>
<name>A0AAD3TWB2_9TREE</name>
<feature type="region of interest" description="Disordered" evidence="1">
    <location>
        <begin position="961"/>
        <end position="985"/>
    </location>
</feature>
<feature type="compositionally biased region" description="Polar residues" evidence="1">
    <location>
        <begin position="398"/>
        <end position="412"/>
    </location>
</feature>
<dbReference type="PROSITE" id="PS50108">
    <property type="entry name" value="CRIB"/>
    <property type="match status" value="1"/>
</dbReference>
<feature type="compositionally biased region" description="Basic and acidic residues" evidence="1">
    <location>
        <begin position="719"/>
        <end position="735"/>
    </location>
</feature>
<feature type="compositionally biased region" description="Low complexity" evidence="1">
    <location>
        <begin position="366"/>
        <end position="375"/>
    </location>
</feature>
<evidence type="ECO:0000313" key="4">
    <source>
        <dbReference type="Proteomes" id="UP001222932"/>
    </source>
</evidence>
<reference evidence="3" key="2">
    <citation type="submission" date="2023-06" db="EMBL/GenBank/DDBJ databases">
        <authorList>
            <person name="Kobayashi Y."/>
            <person name="Kayamori A."/>
            <person name="Aoki K."/>
            <person name="Shiwa Y."/>
            <person name="Fujita N."/>
            <person name="Sugita T."/>
            <person name="Iwasaki W."/>
            <person name="Tanaka N."/>
            <person name="Takashima M."/>
        </authorList>
    </citation>
    <scope>NUCLEOTIDE SEQUENCE</scope>
    <source>
        <strain evidence="3">HIS016</strain>
    </source>
</reference>
<dbReference type="AlphaFoldDB" id="A0AAD3TWB2"/>
<keyword evidence="4" id="KW-1185">Reference proteome</keyword>
<feature type="compositionally biased region" description="Polar residues" evidence="1">
    <location>
        <begin position="747"/>
        <end position="771"/>
    </location>
</feature>
<feature type="region of interest" description="Disordered" evidence="1">
    <location>
        <begin position="646"/>
        <end position="684"/>
    </location>
</feature>
<feature type="compositionally biased region" description="Polar residues" evidence="1">
    <location>
        <begin position="78"/>
        <end position="88"/>
    </location>
</feature>
<feature type="compositionally biased region" description="Low complexity" evidence="1">
    <location>
        <begin position="442"/>
        <end position="454"/>
    </location>
</feature>
<evidence type="ECO:0000313" key="3">
    <source>
        <dbReference type="EMBL" id="GMK57766.1"/>
    </source>
</evidence>
<dbReference type="Gene3D" id="3.90.810.10">
    <property type="entry name" value="CRIB domain"/>
    <property type="match status" value="1"/>
</dbReference>
<reference evidence="3" key="1">
    <citation type="journal article" date="2023" name="BMC Genomics">
        <title>Chromosome-level genome assemblies of Cutaneotrichosporon spp. (Trichosporonales, Basidiomycota) reveal imbalanced evolution between nucleotide sequences and chromosome synteny.</title>
        <authorList>
            <person name="Kobayashi Y."/>
            <person name="Kayamori A."/>
            <person name="Aoki K."/>
            <person name="Shiwa Y."/>
            <person name="Matsutani M."/>
            <person name="Fujita N."/>
            <person name="Sugita T."/>
            <person name="Iwasaki W."/>
            <person name="Tanaka N."/>
            <person name="Takashima M."/>
        </authorList>
    </citation>
    <scope>NUCLEOTIDE SEQUENCE</scope>
    <source>
        <strain evidence="3">HIS016</strain>
    </source>
</reference>
<feature type="compositionally biased region" description="Polar residues" evidence="1">
    <location>
        <begin position="584"/>
        <end position="597"/>
    </location>
</feature>
<accession>A0AAD3TWB2</accession>
<feature type="compositionally biased region" description="Low complexity" evidence="1">
    <location>
        <begin position="700"/>
        <end position="711"/>
    </location>
</feature>
<proteinExistence type="predicted"/>
<feature type="region of interest" description="Disordered" evidence="1">
    <location>
        <begin position="344"/>
        <end position="512"/>
    </location>
</feature>
<feature type="compositionally biased region" description="Low complexity" evidence="1">
    <location>
        <begin position="968"/>
        <end position="985"/>
    </location>
</feature>
<dbReference type="InterPro" id="IPR036936">
    <property type="entry name" value="CRIB_dom_sf"/>
</dbReference>
<feature type="compositionally biased region" description="Basic and acidic residues" evidence="1">
    <location>
        <begin position="566"/>
        <end position="581"/>
    </location>
</feature>
<feature type="compositionally biased region" description="Polar residues" evidence="1">
    <location>
        <begin position="7"/>
        <end position="27"/>
    </location>
</feature>
<evidence type="ECO:0000256" key="1">
    <source>
        <dbReference type="SAM" id="MobiDB-lite"/>
    </source>
</evidence>
<feature type="domain" description="CRIB" evidence="2">
    <location>
        <begin position="295"/>
        <end position="308"/>
    </location>
</feature>
<feature type="compositionally biased region" description="Polar residues" evidence="1">
    <location>
        <begin position="153"/>
        <end position="167"/>
    </location>
</feature>
<sequence>MPASHSPARSHTKTFLQTTLERTSNETPLRERRGLDALASPCPPFSHSYSTQTTPRNAHHDLHTSTSSASLRLPQSPAPSLTPSMTSVTPSQAPSFAPSFTPSFTPSTDSLRGLFRRTHRASTSISPPTSISISPTQWQPTMPSAILSRQEPTRPTASRSVSDSVMPTLQPKPKLQRKKSNASLLYKGLGRGLSRVGSVMRRGGNSNNIVPPPDPQSSSSSSATSSVASSNTTDTKSRRQPSRCGSTTLQDLCEEAENAVVEKDPDARLRQAPIKRSVVLSTHLPPPSPEKVTGVSRPFNVQHSLHVTPELDGLPSKWLESLKAQGVTERDLLLITNAQSRQRAVPNHPIVRTITPIDTSRPPSPNSSRAPSAAPSPSPAKTESTILKTPSKDATPPNKGSHSARASSSTRLGSPVPAIPTTGSPSQLTVPGQQTRGRVQGRSSTITSPSASSRRNLKRTPQERGVAVKRSASLLGKLLDEIDSKSSRPSNHAGDARAEPLIPLDPDSEDEEELVRRLSEDLRGFHGITIPGEDGWAASILAAWDKDNTLVQEVKGLGPSVLGRRLTQDGPHRPRSVEHPDTIASPSLPSRSPTPNASAYVGGLSKPRSASSLAIPSVDVDDVDDSSSGFYVRRRSHSFDQHIVDRSTLYSPPPPPPHPQRHIPDTGGTPPTSFRSPHGGRLRASRDSFGVAHTISSRSSFIAASSASQGSRESRHRRDSNDSLDGRVQTDDSHTTSDPSPSRSSSELNLGTPPTSGLSTGRKASSAGQSDTKNRSLIHERLSVASAIEAPRCRPVSMPLGSADPPLPISVDHHETRHLSLPLDHHGLVPQAPSSVESLNSTMAQPYSPTEEDFYDQYLGVGWCSACSFSQTPGIGNMPAASTSVLGLSLNTPLEHTCTLGLSRHASVRSQASSYGADRASVLSVGGTSQLSRMSSIASSTHSYNLHEVTVHRAYTRVLRRVPERSETQQSSESPSEVGESGESEANMSISVISADNWYSARQSMQSGSSAIAALEEAAWRVAVREGGI</sequence>
<dbReference type="InterPro" id="IPR000095">
    <property type="entry name" value="CRIB_dom"/>
</dbReference>
<feature type="compositionally biased region" description="Polar residues" evidence="1">
    <location>
        <begin position="421"/>
        <end position="437"/>
    </location>
</feature>
<gene>
    <name evidence="3" type="ORF">CspeluHIS016_0406000</name>
</gene>
<feature type="region of interest" description="Disordered" evidence="1">
    <location>
        <begin position="1"/>
        <end position="110"/>
    </location>
</feature>
<feature type="region of interest" description="Disordered" evidence="1">
    <location>
        <begin position="700"/>
        <end position="777"/>
    </location>
</feature>
<organism evidence="3 4">
    <name type="scientific">Cutaneotrichosporon spelunceum</name>
    <dbReference type="NCBI Taxonomy" id="1672016"/>
    <lineage>
        <taxon>Eukaryota</taxon>
        <taxon>Fungi</taxon>
        <taxon>Dikarya</taxon>
        <taxon>Basidiomycota</taxon>
        <taxon>Agaricomycotina</taxon>
        <taxon>Tremellomycetes</taxon>
        <taxon>Trichosporonales</taxon>
        <taxon>Trichosporonaceae</taxon>
        <taxon>Cutaneotrichosporon</taxon>
    </lineage>
</organism>
<feature type="compositionally biased region" description="Polar residues" evidence="1">
    <location>
        <begin position="47"/>
        <end position="56"/>
    </location>
</feature>